<organism evidence="2">
    <name type="scientific">Phakopsora pachyrhizi</name>
    <name type="common">Asian soybean rust disease fungus</name>
    <dbReference type="NCBI Taxonomy" id="170000"/>
    <lineage>
        <taxon>Eukaryota</taxon>
        <taxon>Fungi</taxon>
        <taxon>Dikarya</taxon>
        <taxon>Basidiomycota</taxon>
        <taxon>Pucciniomycotina</taxon>
        <taxon>Pucciniomycetes</taxon>
        <taxon>Pucciniales</taxon>
        <taxon>Phakopsoraceae</taxon>
        <taxon>Phakopsora</taxon>
    </lineage>
</organism>
<proteinExistence type="evidence at transcript level"/>
<dbReference type="AlphaFoldDB" id="A0A0S1MKI2"/>
<protein>
    <submittedName>
        <fullName evidence="2">Uncharacterized protein</fullName>
    </submittedName>
</protein>
<evidence type="ECO:0000256" key="1">
    <source>
        <dbReference type="SAM" id="MobiDB-lite"/>
    </source>
</evidence>
<sequence length="165" mass="17098">MRLTYVATGAAIIGATVSEARSVASSPATVEKLAKRQAFENRPPIEPLDFGATLSKLGSAAPNHQQSNAEGQTGAGFDGNSENAGSERAQSSYERVAVPIILEDTLSKNSIAQKLKGELQMVLGSQEITTIPSGSLQGSPAQYPGTLLGGLVTNVPSRSLMANTQ</sequence>
<name>A0A0S1MKI2_PHAPC</name>
<dbReference type="EMBL" id="KT247348">
    <property type="protein sequence ID" value="ALL41437.1"/>
    <property type="molecule type" value="mRNA"/>
</dbReference>
<feature type="region of interest" description="Disordered" evidence="1">
    <location>
        <begin position="56"/>
        <end position="92"/>
    </location>
</feature>
<accession>A0A0S1MKI2</accession>
<feature type="compositionally biased region" description="Polar residues" evidence="1">
    <location>
        <begin position="80"/>
        <end position="92"/>
    </location>
</feature>
<evidence type="ECO:0000313" key="2">
    <source>
        <dbReference type="EMBL" id="ALL41437.1"/>
    </source>
</evidence>
<feature type="compositionally biased region" description="Polar residues" evidence="1">
    <location>
        <begin position="62"/>
        <end position="71"/>
    </location>
</feature>
<reference evidence="2" key="1">
    <citation type="submission" date="2015-07" db="EMBL/GenBank/DDBJ databases">
        <title>Elucidating the P. pachyrhizi secretome and potential effectors.</title>
        <authorList>
            <person name="de Carvalho M.C.C.G."/>
            <person name="Nascimento L.C."/>
            <person name="Darben L.M."/>
            <person name="Polizel-Podanosqui A.M."/>
            <person name="Lopes-Caitar V.S."/>
            <person name="Rocha C.S."/>
            <person name="Qi M."/>
            <person name="Carazolle M."/>
            <person name="Kuwahara M.K."/>
            <person name="Pereira G.A.G."/>
            <person name="Abdelnoor R.V."/>
            <person name="Whitham S.A."/>
            <person name="Marcelino-Guimaraes F.C."/>
        </authorList>
    </citation>
    <scope>NUCLEOTIDE SEQUENCE</scope>
</reference>